<keyword evidence="2" id="KW-1185">Reference proteome</keyword>
<evidence type="ECO:0000313" key="2">
    <source>
        <dbReference type="Proteomes" id="UP001153331"/>
    </source>
</evidence>
<comment type="caution">
    <text evidence="1">The sequence shown here is derived from an EMBL/GenBank/DDBJ whole genome shotgun (WGS) entry which is preliminary data.</text>
</comment>
<accession>A0ACC2IA08</accession>
<dbReference type="EMBL" id="JAPHNI010000357">
    <property type="protein sequence ID" value="KAJ8112024.1"/>
    <property type="molecule type" value="Genomic_DNA"/>
</dbReference>
<dbReference type="Proteomes" id="UP001153331">
    <property type="component" value="Unassembled WGS sequence"/>
</dbReference>
<evidence type="ECO:0000313" key="1">
    <source>
        <dbReference type="EMBL" id="KAJ8112024.1"/>
    </source>
</evidence>
<proteinExistence type="predicted"/>
<sequence length="1403" mass="157816">MSAIHDNEKGVNLPGSPSHDGYDAASPTSSVSLDKDVAIGLVGEHARDIDPVVEAKVLRKIDWFLIPAMVVGYGLVYYDKAILGSAVLFGMTKDLSLTVVNTQTTPPTTNTQRLSWATSMFYFGMLAGLYPMTFALQRFNIGRILGGVVLFWAGICMLTAAVTTYQGLYAQRFFLGFVESIIPTGFMCIISGYYTQEEQALRQSWWFASTGLFTIIGGALNYGFAQITGGALRGWQYIYILAGCLTFLFGIWCFFIPNSPASAWFLTPAERIVAVERLRKGQTGVRCQKIKMSQLREAFLDIKLWLVFILMASAYTVNGAVSGFGPLIVSTFGWSTLQSILWQFPLGALCLVAILLCGYLSSKIPNIRLILLIVNCLPVIAGCAMIWKSEWTYHAATPVAGYSIIGTFGAVVSQTIVIGMSNVAGATKKSAMAAAIFVAYCVGNIVGPQLIKSQTKAQHYPMLWSGLIICYCITILAAVALYVVLKRENKNREDLPIDEDERDRLAFMDLTDKENRQGKQRACGEWLIGCTPATSHCLFRQHVTSAVCSVECTRPPPIPQRPRRDERGGFRCNTDYQADLYHCNKLLNQGQFLDSPDRNPERRPFQNWQVPGCLLHDYTTPDIADCNEDGQILFIGDTTVRQVFWATAEKLNSDWVNDRRQELDKHEDLHLEVGLARLSFMWDPWLNSTDFRGELKAYMDRNKPGNSIEEKILHPSDGKRRSVLLFIGGGLWHARHLGEEYLTTFNNVVDRVAAVMSTAHDRLTSPANIRAHGTDGVDDQIFFAPVPDPIVDRLSPSREVITQNKVSAMNDHLQLWSSRGLNVPWSYRDMTADWPEMVGESGFHVTNRIATHMANVVLNYRCNAKAAQKHGYPFNKTCCSAYRQANWIQIVGLIVFVPLVALSAFNRYLRSPDQRSKTGRLTDALTVLMLAGVYCFITDRTHIFDQIPKEFANIDFRVMLGVAVLLCLLNVQRVPAPITKSRKRSPDRAAQSALFLPREQSDEFKGWMQIYVLVYAYTGASNVMDFFKVFRVFIALYLLLSGYGHATYFLRTNDYSLRRVMSVVLRLNTLPVFLALALDRPYTSYHFALLVTFWFLVVFLTLRIGQRWNNRLELLAAKVVLAALLTTMFIHAQDVLDTSASSLSVVFRASIDVSELRFHLGMDKYVVFVGIMVAAIHIKMCSILRTPHKHLGPAGSVIKYYSSLYWGLLIALAITTIPLFFVLTQQLKTKDDYGWWVPYVAWLPAFSFVVLRNAHRMLRARYCASFAWFGRISLELYLLSQHIWLAGDGEGVLRIGFRYGSGTFLGDKWRDLVVLTLILVWLAWKVHEATKTLTAWLLYGHGAMMKPEQAERPANGDNMELPGWHQPEDGESRRRTQQVELKKLLCRAGGVAVAIWLLDLSYP</sequence>
<reference evidence="1" key="1">
    <citation type="submission" date="2022-11" db="EMBL/GenBank/DDBJ databases">
        <title>Genome Sequence of Boeremia exigua.</title>
        <authorList>
            <person name="Buettner E."/>
        </authorList>
    </citation>
    <scope>NUCLEOTIDE SEQUENCE</scope>
    <source>
        <strain evidence="1">CU02</strain>
    </source>
</reference>
<gene>
    <name evidence="1" type="ORF">OPT61_g5514</name>
</gene>
<organism evidence="1 2">
    <name type="scientific">Boeremia exigua</name>
    <dbReference type="NCBI Taxonomy" id="749465"/>
    <lineage>
        <taxon>Eukaryota</taxon>
        <taxon>Fungi</taxon>
        <taxon>Dikarya</taxon>
        <taxon>Ascomycota</taxon>
        <taxon>Pezizomycotina</taxon>
        <taxon>Dothideomycetes</taxon>
        <taxon>Pleosporomycetidae</taxon>
        <taxon>Pleosporales</taxon>
        <taxon>Pleosporineae</taxon>
        <taxon>Didymellaceae</taxon>
        <taxon>Boeremia</taxon>
    </lineage>
</organism>
<protein>
    <submittedName>
        <fullName evidence="1">Uncharacterized protein</fullName>
    </submittedName>
</protein>
<name>A0ACC2IA08_9PLEO</name>